<evidence type="ECO:0000256" key="4">
    <source>
        <dbReference type="ARBA" id="ARBA00022839"/>
    </source>
</evidence>
<evidence type="ECO:0000313" key="9">
    <source>
        <dbReference type="EMBL" id="CAH0385002.1"/>
    </source>
</evidence>
<accession>A0A9P0A3J3</accession>
<feature type="compositionally biased region" description="Polar residues" evidence="7">
    <location>
        <begin position="399"/>
        <end position="408"/>
    </location>
</feature>
<dbReference type="GO" id="GO:0000932">
    <property type="term" value="C:P-body"/>
    <property type="evidence" value="ECO:0007669"/>
    <property type="project" value="TreeGrafter"/>
</dbReference>
<dbReference type="PANTHER" id="PTHR23355">
    <property type="entry name" value="RIBONUCLEASE"/>
    <property type="match status" value="1"/>
</dbReference>
<feature type="compositionally biased region" description="Basic residues" evidence="7">
    <location>
        <begin position="73"/>
        <end position="82"/>
    </location>
</feature>
<dbReference type="PROSITE" id="PS01175">
    <property type="entry name" value="RIBONUCLEASE_II"/>
    <property type="match status" value="1"/>
</dbReference>
<keyword evidence="5" id="KW-0694">RNA-binding</keyword>
<feature type="compositionally biased region" description="Basic and acidic residues" evidence="7">
    <location>
        <begin position="421"/>
        <end position="434"/>
    </location>
</feature>
<dbReference type="KEGG" id="btab:109029585"/>
<dbReference type="SMART" id="SM00955">
    <property type="entry name" value="RNB"/>
    <property type="match status" value="1"/>
</dbReference>
<dbReference type="AlphaFoldDB" id="A0A9P0A3J3"/>
<dbReference type="InterPro" id="IPR041505">
    <property type="entry name" value="Dis3_CSD2"/>
</dbReference>
<dbReference type="Gene3D" id="2.40.50.140">
    <property type="entry name" value="Nucleic acid-binding proteins"/>
    <property type="match status" value="1"/>
</dbReference>
<dbReference type="EMBL" id="OU963863">
    <property type="protein sequence ID" value="CAH0385002.1"/>
    <property type="molecule type" value="Genomic_DNA"/>
</dbReference>
<dbReference type="Proteomes" id="UP001152759">
    <property type="component" value="Chromosome 2"/>
</dbReference>
<name>A0A9P0A3J3_BEMTA</name>
<sequence>MTSKADRAALAISHEKNKQKLTRTISKVVKSLSALDLDEKNEELRNLQRQLRTLDKQLGKVSEKDPFAEKKESKKSKKKSKKSKVEKEPDDGGRQIGAFRLLPLGIGVKAQVKSKTVNSSLSEAVTKRTKNAPKEITSKFTHKKLSGPKRCSELVDEYINLESRGNVKNQKKSKKEKKKLKTLKEISIKMEKCSPDEQKISSCVKIKEKNLGKNKKNLEMKESVSKMQPIVNTLKIKDKTSGGNEHKLKKTEEYNECKDHTFSNLASLSEQYYFLTAVERTIGSNLSAESETVSNVINKTKKNKKKKKQNNCSLPIDPIIERTDLKTLNKLSEIEQGVSTLSICNSSMQTGVENSIPKKEKKKKKKKKAEATDGDDSNMCSNEGKESSGPKRGDEKGQGFSSLSLNQEQIERKDKKKKSKKNNEKKTNKEHREPEEDNFENYLSEIEVTNGLQGGTLVSGQLRINARDYTTAYVSSAIESEPDYLIEGVRNRNRALEGDTVILSILPQSMWKSISSGLQKTAKVVYIKELIHSRRGIGTVRVMADKNPEFALFSPNDSRLPRWQVPMYCCPPDFYSNSTKYKHVYFEGILTNWITPKISQGFITEILGEKGSIEVETMSLLCEADCDITPIPRSIVDSCLQDIVCDERVFKNREDLRNECIFSIDPEGAKDLDDALSCRKLANGNFEVGVHISDVAFFIQQGTQFDQAICRKATTIYLVQRAYHMLPEELCSLCSLTPGEDKLAFSVFWELTPEAEIISHRFTRSIIHSCVQLTYAHAQDVIMNPGAAKHDFPPIGKGYSEKDCSEIILQLHRLATILRKNRFDSGSLKIEIPKLWFKLDSTSGLPAACKQYLQHESNWLIEEFMLLANFTVGKHIYKTYPDIALLRHHKPPNKNGIAELQKTLEAEDIFIDISSGAGLYQSINQFDGTDLESEAKRVILSNLVAKPMPKALYFASGLAKEPADYWHFALNAGYYTHFTSPIRRYADIIVHRLLAASLGYCDRPNYTAQEVQKAASISNKQKYCAKKAGESSSRLYLTIYLSITGPLVEKAAVLDVKDHSFDCIVLRFGLISRVYTNNLSGKAQVVHQNDNGSSSIFVYWAENSKENIKASIQLIKLFSVVTVELKKSENEMKLETRLLPFY</sequence>
<feature type="compositionally biased region" description="Basic and acidic residues" evidence="7">
    <location>
        <begin position="83"/>
        <end position="93"/>
    </location>
</feature>
<comment type="similarity">
    <text evidence="1 6">Belongs to the RNR ribonuclease family.</text>
</comment>
<dbReference type="Gene3D" id="2.40.50.700">
    <property type="match status" value="1"/>
</dbReference>
<evidence type="ECO:0000256" key="2">
    <source>
        <dbReference type="ARBA" id="ARBA00022722"/>
    </source>
</evidence>
<keyword evidence="4" id="KW-0269">Exonuclease</keyword>
<feature type="domain" description="RNB" evidence="8">
    <location>
        <begin position="653"/>
        <end position="1000"/>
    </location>
</feature>
<dbReference type="InterPro" id="IPR012340">
    <property type="entry name" value="NA-bd_OB-fold"/>
</dbReference>
<dbReference type="Pfam" id="PF17877">
    <property type="entry name" value="Dis3l2_C_term"/>
    <property type="match status" value="1"/>
</dbReference>
<dbReference type="InterPro" id="IPR001900">
    <property type="entry name" value="RNase_II/R"/>
</dbReference>
<keyword evidence="2" id="KW-0540">Nuclease</keyword>
<dbReference type="Pfam" id="PF00773">
    <property type="entry name" value="RNB"/>
    <property type="match status" value="1"/>
</dbReference>
<dbReference type="Gene3D" id="2.40.50.690">
    <property type="match status" value="1"/>
</dbReference>
<dbReference type="GO" id="GO:0006402">
    <property type="term" value="P:mRNA catabolic process"/>
    <property type="evidence" value="ECO:0007669"/>
    <property type="project" value="TreeGrafter"/>
</dbReference>
<evidence type="ECO:0000256" key="5">
    <source>
        <dbReference type="ARBA" id="ARBA00022884"/>
    </source>
</evidence>
<evidence type="ECO:0000256" key="3">
    <source>
        <dbReference type="ARBA" id="ARBA00022801"/>
    </source>
</evidence>
<feature type="compositionally biased region" description="Basic and acidic residues" evidence="7">
    <location>
        <begin position="383"/>
        <end position="397"/>
    </location>
</feature>
<dbReference type="InterPro" id="IPR050180">
    <property type="entry name" value="RNR_Ribonuclease"/>
</dbReference>
<dbReference type="GO" id="GO:0000175">
    <property type="term" value="F:3'-5'-RNA exonuclease activity"/>
    <property type="evidence" value="ECO:0007669"/>
    <property type="project" value="TreeGrafter"/>
</dbReference>
<feature type="region of interest" description="Disordered" evidence="7">
    <location>
        <begin position="349"/>
        <end position="438"/>
    </location>
</feature>
<evidence type="ECO:0000313" key="10">
    <source>
        <dbReference type="Proteomes" id="UP001152759"/>
    </source>
</evidence>
<reference evidence="9" key="1">
    <citation type="submission" date="2021-12" db="EMBL/GenBank/DDBJ databases">
        <authorList>
            <person name="King R."/>
        </authorList>
    </citation>
    <scope>NUCLEOTIDE SEQUENCE</scope>
</reference>
<evidence type="ECO:0000259" key="8">
    <source>
        <dbReference type="SMART" id="SM00955"/>
    </source>
</evidence>
<dbReference type="Pfam" id="PF17849">
    <property type="entry name" value="OB_Dis3"/>
    <property type="match status" value="1"/>
</dbReference>
<evidence type="ECO:0000256" key="6">
    <source>
        <dbReference type="RuleBase" id="RU003901"/>
    </source>
</evidence>
<dbReference type="GO" id="GO:0010587">
    <property type="term" value="P:miRNA catabolic process"/>
    <property type="evidence" value="ECO:0007669"/>
    <property type="project" value="TreeGrafter"/>
</dbReference>
<keyword evidence="10" id="KW-1185">Reference proteome</keyword>
<gene>
    <name evidence="9" type="ORF">BEMITA_LOCUS4282</name>
</gene>
<feature type="region of interest" description="Disordered" evidence="7">
    <location>
        <begin position="56"/>
        <end position="96"/>
    </location>
</feature>
<dbReference type="InterPro" id="IPR033771">
    <property type="entry name" value="Rrp44_CSD1"/>
</dbReference>
<evidence type="ECO:0000256" key="7">
    <source>
        <dbReference type="SAM" id="MobiDB-lite"/>
    </source>
</evidence>
<dbReference type="InterPro" id="IPR022966">
    <property type="entry name" value="RNase_II/R_CS"/>
</dbReference>
<dbReference type="InterPro" id="IPR041093">
    <property type="entry name" value="Dis3l2-like_C"/>
</dbReference>
<organism evidence="9 10">
    <name type="scientific">Bemisia tabaci</name>
    <name type="common">Sweetpotato whitefly</name>
    <name type="synonym">Aleurodes tabaci</name>
    <dbReference type="NCBI Taxonomy" id="7038"/>
    <lineage>
        <taxon>Eukaryota</taxon>
        <taxon>Metazoa</taxon>
        <taxon>Ecdysozoa</taxon>
        <taxon>Arthropoda</taxon>
        <taxon>Hexapoda</taxon>
        <taxon>Insecta</taxon>
        <taxon>Pterygota</taxon>
        <taxon>Neoptera</taxon>
        <taxon>Paraneoptera</taxon>
        <taxon>Hemiptera</taxon>
        <taxon>Sternorrhyncha</taxon>
        <taxon>Aleyrodoidea</taxon>
        <taxon>Aleyrodidae</taxon>
        <taxon>Aleyrodinae</taxon>
        <taxon>Bemisia</taxon>
    </lineage>
</organism>
<dbReference type="Pfam" id="PF17216">
    <property type="entry name" value="Rrp44_CSD1"/>
    <property type="match status" value="1"/>
</dbReference>
<evidence type="ECO:0000256" key="1">
    <source>
        <dbReference type="ARBA" id="ARBA00005785"/>
    </source>
</evidence>
<proteinExistence type="inferred from homology"/>
<keyword evidence="3" id="KW-0378">Hydrolase</keyword>
<dbReference type="PANTHER" id="PTHR23355:SF9">
    <property type="entry name" value="DIS3-LIKE EXONUCLEASE 2"/>
    <property type="match status" value="1"/>
</dbReference>
<dbReference type="GO" id="GO:0003723">
    <property type="term" value="F:RNA binding"/>
    <property type="evidence" value="ECO:0007669"/>
    <property type="project" value="UniProtKB-KW"/>
</dbReference>
<protein>
    <recommendedName>
        <fullName evidence="8">RNB domain-containing protein</fullName>
    </recommendedName>
</protein>
<feature type="compositionally biased region" description="Basic residues" evidence="7">
    <location>
        <begin position="359"/>
        <end position="368"/>
    </location>
</feature>
<feature type="compositionally biased region" description="Basic and acidic residues" evidence="7">
    <location>
        <begin position="56"/>
        <end position="72"/>
    </location>
</feature>
<dbReference type="SUPFAM" id="SSF50249">
    <property type="entry name" value="Nucleic acid-binding proteins"/>
    <property type="match status" value="2"/>
</dbReference>